<keyword evidence="10" id="KW-1185">Reference proteome</keyword>
<dbReference type="PANTHER" id="PTHR32468:SF0">
    <property type="entry name" value="K(+)_H(+) ANTIPORTER 1"/>
    <property type="match status" value="1"/>
</dbReference>
<dbReference type="GO" id="GO:0015297">
    <property type="term" value="F:antiporter activity"/>
    <property type="evidence" value="ECO:0007669"/>
    <property type="project" value="InterPro"/>
</dbReference>
<dbReference type="EMBL" id="QZFV01000153">
    <property type="protein sequence ID" value="RJQ75873.1"/>
    <property type="molecule type" value="Genomic_DNA"/>
</dbReference>
<keyword evidence="6 7" id="KW-0472">Membrane</keyword>
<dbReference type="InterPro" id="IPR006153">
    <property type="entry name" value="Cation/H_exchanger_TM"/>
</dbReference>
<evidence type="ECO:0000313" key="9">
    <source>
        <dbReference type="EMBL" id="RJQ75873.1"/>
    </source>
</evidence>
<dbReference type="Proteomes" id="UP000285112">
    <property type="component" value="Unassembled WGS sequence"/>
</dbReference>
<evidence type="ECO:0000256" key="3">
    <source>
        <dbReference type="ARBA" id="ARBA00022692"/>
    </source>
</evidence>
<feature type="transmembrane region" description="Helical" evidence="7">
    <location>
        <begin position="132"/>
        <end position="153"/>
    </location>
</feature>
<feature type="transmembrane region" description="Helical" evidence="7">
    <location>
        <begin position="378"/>
        <end position="397"/>
    </location>
</feature>
<evidence type="ECO:0000256" key="2">
    <source>
        <dbReference type="ARBA" id="ARBA00022448"/>
    </source>
</evidence>
<evidence type="ECO:0000313" key="10">
    <source>
        <dbReference type="Proteomes" id="UP000285112"/>
    </source>
</evidence>
<feature type="transmembrane region" description="Helical" evidence="7">
    <location>
        <begin position="226"/>
        <end position="242"/>
    </location>
</feature>
<protein>
    <submittedName>
        <fullName evidence="9">Cation/H(+) antiporter</fullName>
    </submittedName>
</protein>
<keyword evidence="3 7" id="KW-0812">Transmembrane</keyword>
<organism evidence="9 10">
    <name type="scientific">Amycolatopsis panacis</name>
    <dbReference type="NCBI Taxonomy" id="2340917"/>
    <lineage>
        <taxon>Bacteria</taxon>
        <taxon>Bacillati</taxon>
        <taxon>Actinomycetota</taxon>
        <taxon>Actinomycetes</taxon>
        <taxon>Pseudonocardiales</taxon>
        <taxon>Pseudonocardiaceae</taxon>
        <taxon>Amycolatopsis</taxon>
    </lineage>
</organism>
<dbReference type="RefSeq" id="WP_120026910.1">
    <property type="nucleotide sequence ID" value="NZ_QZFV01000153.1"/>
</dbReference>
<dbReference type="Pfam" id="PF00999">
    <property type="entry name" value="Na_H_Exchanger"/>
    <property type="match status" value="1"/>
</dbReference>
<proteinExistence type="predicted"/>
<feature type="transmembrane region" description="Helical" evidence="7">
    <location>
        <begin position="194"/>
        <end position="214"/>
    </location>
</feature>
<feature type="transmembrane region" description="Helical" evidence="7">
    <location>
        <begin position="98"/>
        <end position="120"/>
    </location>
</feature>
<keyword evidence="5" id="KW-0406">Ion transport</keyword>
<dbReference type="AlphaFoldDB" id="A0A419HJ93"/>
<comment type="subcellular location">
    <subcellularLocation>
        <location evidence="1">Membrane</location>
        <topology evidence="1">Multi-pass membrane protein</topology>
    </subcellularLocation>
</comment>
<reference evidence="9 10" key="1">
    <citation type="submission" date="2018-09" db="EMBL/GenBank/DDBJ databases">
        <title>YIM PH 21725 draft genome.</title>
        <authorList>
            <person name="Miao C."/>
        </authorList>
    </citation>
    <scope>NUCLEOTIDE SEQUENCE [LARGE SCALE GENOMIC DNA]</scope>
    <source>
        <strain evidence="10">YIM PH21725</strain>
    </source>
</reference>
<feature type="transmembrane region" description="Helical" evidence="7">
    <location>
        <begin position="6"/>
        <end position="27"/>
    </location>
</feature>
<feature type="domain" description="Cation/H+ exchanger transmembrane" evidence="8">
    <location>
        <begin position="18"/>
        <end position="394"/>
    </location>
</feature>
<dbReference type="InterPro" id="IPR038770">
    <property type="entry name" value="Na+/solute_symporter_sf"/>
</dbReference>
<feature type="transmembrane region" description="Helical" evidence="7">
    <location>
        <begin position="67"/>
        <end position="86"/>
    </location>
</feature>
<gene>
    <name evidence="9" type="ORF">D5S19_31095</name>
</gene>
<accession>A0A419HJ93</accession>
<feature type="transmembrane region" description="Helical" evidence="7">
    <location>
        <begin position="165"/>
        <end position="188"/>
    </location>
</feature>
<evidence type="ECO:0000256" key="5">
    <source>
        <dbReference type="ARBA" id="ARBA00023065"/>
    </source>
</evidence>
<name>A0A419HJ93_9PSEU</name>
<feature type="transmembrane region" description="Helical" evidence="7">
    <location>
        <begin position="39"/>
        <end position="61"/>
    </location>
</feature>
<sequence length="407" mass="42347">MTGDQIAVLLADLAIILLLARICGALARKCGQPPVIGEVVAGILLGPTLFGGRLSAFLFPADVRPSLSVLANVGLALFMFMVGLEVDQQKLRGVARVSAGIAVGSLVLPFGLGVLLALFLGRGTAGGPDIGFVLFVGTAMAMTAFPVLARILTDRGMERTLLGGIALSSAAIIDVLAWCMLAAVVAVAGGGFRWQLLALVPYGVLMVWVVRPLLKRWIPRIPADGAARAELVAVGLLGWLLSAAATEWLGLHFIFGAFLFGLLVPRDRGGVFRDELVRRVGPVTTSLFVPVYFVVAGFGVNFAQLGRSGFGEVALILALAIAGKFAGAFVSARVQSLGVRDSLVLGTLMNVRGMTELVVLGVGLQLGVIDGRLYSEMTAMALVTTAMTGPLLSAFGAKRAASLPAQI</sequence>
<feature type="transmembrane region" description="Helical" evidence="7">
    <location>
        <begin position="285"/>
        <end position="303"/>
    </location>
</feature>
<dbReference type="PANTHER" id="PTHR32468">
    <property type="entry name" value="CATION/H + ANTIPORTER"/>
    <property type="match status" value="1"/>
</dbReference>
<dbReference type="InterPro" id="IPR050794">
    <property type="entry name" value="CPA2_transporter"/>
</dbReference>
<dbReference type="Gene3D" id="1.20.1530.20">
    <property type="match status" value="1"/>
</dbReference>
<dbReference type="GO" id="GO:0016020">
    <property type="term" value="C:membrane"/>
    <property type="evidence" value="ECO:0007669"/>
    <property type="project" value="UniProtKB-SubCell"/>
</dbReference>
<evidence type="ECO:0000256" key="7">
    <source>
        <dbReference type="SAM" id="Phobius"/>
    </source>
</evidence>
<evidence type="ECO:0000256" key="1">
    <source>
        <dbReference type="ARBA" id="ARBA00004141"/>
    </source>
</evidence>
<keyword evidence="2" id="KW-0813">Transport</keyword>
<evidence type="ECO:0000256" key="4">
    <source>
        <dbReference type="ARBA" id="ARBA00022989"/>
    </source>
</evidence>
<comment type="caution">
    <text evidence="9">The sequence shown here is derived from an EMBL/GenBank/DDBJ whole genome shotgun (WGS) entry which is preliminary data.</text>
</comment>
<evidence type="ECO:0000256" key="6">
    <source>
        <dbReference type="ARBA" id="ARBA00023136"/>
    </source>
</evidence>
<evidence type="ECO:0000259" key="8">
    <source>
        <dbReference type="Pfam" id="PF00999"/>
    </source>
</evidence>
<dbReference type="OrthoDB" id="9793589at2"/>
<feature type="transmembrane region" description="Helical" evidence="7">
    <location>
        <begin position="309"/>
        <end position="331"/>
    </location>
</feature>
<keyword evidence="4 7" id="KW-1133">Transmembrane helix</keyword>
<dbReference type="GO" id="GO:1902600">
    <property type="term" value="P:proton transmembrane transport"/>
    <property type="evidence" value="ECO:0007669"/>
    <property type="project" value="InterPro"/>
</dbReference>